<organism evidence="1 2">
    <name type="scientific">Gordonia defluvii</name>
    <dbReference type="NCBI Taxonomy" id="283718"/>
    <lineage>
        <taxon>Bacteria</taxon>
        <taxon>Bacillati</taxon>
        <taxon>Actinomycetota</taxon>
        <taxon>Actinomycetes</taxon>
        <taxon>Mycobacteriales</taxon>
        <taxon>Gordoniaceae</taxon>
        <taxon>Gordonia</taxon>
    </lineage>
</organism>
<dbReference type="RefSeq" id="WP_344716183.1">
    <property type="nucleotide sequence ID" value="NZ_BAAAVS010000001.1"/>
</dbReference>
<evidence type="ECO:0000313" key="1">
    <source>
        <dbReference type="EMBL" id="GAA3022436.1"/>
    </source>
</evidence>
<name>A0ABN3Y8A3_9ACTN</name>
<keyword evidence="2" id="KW-1185">Reference proteome</keyword>
<reference evidence="1 2" key="1">
    <citation type="journal article" date="2019" name="Int. J. Syst. Evol. Microbiol.">
        <title>The Global Catalogue of Microorganisms (GCM) 10K type strain sequencing project: providing services to taxonomists for standard genome sequencing and annotation.</title>
        <authorList>
            <consortium name="The Broad Institute Genomics Platform"/>
            <consortium name="The Broad Institute Genome Sequencing Center for Infectious Disease"/>
            <person name="Wu L."/>
            <person name="Ma J."/>
        </authorList>
    </citation>
    <scope>NUCLEOTIDE SEQUENCE [LARGE SCALE GENOMIC DNA]</scope>
    <source>
        <strain evidence="1 2">JCM 14234</strain>
    </source>
</reference>
<dbReference type="Proteomes" id="UP001501035">
    <property type="component" value="Unassembled WGS sequence"/>
</dbReference>
<proteinExistence type="predicted"/>
<gene>
    <name evidence="1" type="ORF">GCM10010528_00640</name>
</gene>
<protein>
    <submittedName>
        <fullName evidence="1">Uncharacterized protein</fullName>
    </submittedName>
</protein>
<evidence type="ECO:0000313" key="2">
    <source>
        <dbReference type="Proteomes" id="UP001501035"/>
    </source>
</evidence>
<comment type="caution">
    <text evidence="1">The sequence shown here is derived from an EMBL/GenBank/DDBJ whole genome shotgun (WGS) entry which is preliminary data.</text>
</comment>
<dbReference type="EMBL" id="BAAAVS010000001">
    <property type="protein sequence ID" value="GAA3022436.1"/>
    <property type="molecule type" value="Genomic_DNA"/>
</dbReference>
<sequence>MTTNDPTTPAPQVLDRRDYQRAAAVILHGIARDVDGFNAVVADAVQDQRTALLILALVELAVTAPKTALLDTPEGVAGLRSVALGMAD</sequence>
<accession>A0ABN3Y8A3</accession>